<feature type="compositionally biased region" description="Low complexity" evidence="1">
    <location>
        <begin position="51"/>
        <end position="62"/>
    </location>
</feature>
<name>A0AAV7VJG7_PLEWA</name>
<comment type="caution">
    <text evidence="2">The sequence shown here is derived from an EMBL/GenBank/DDBJ whole genome shotgun (WGS) entry which is preliminary data.</text>
</comment>
<feature type="region of interest" description="Disordered" evidence="1">
    <location>
        <begin position="1"/>
        <end position="105"/>
    </location>
</feature>
<sequence>MTTWSPGGECGSSKPETQKLSNPESLENRGEPSEPANLTERPRKAPEGTNKVLKVLKGTKVGQEWIRQRRAAEPSRAEQADAEAERRRGTDVVPRSTKRQRGTEV</sequence>
<proteinExistence type="predicted"/>
<feature type="compositionally biased region" description="Basic and acidic residues" evidence="1">
    <location>
        <begin position="66"/>
        <end position="90"/>
    </location>
</feature>
<reference evidence="2" key="1">
    <citation type="journal article" date="2022" name="bioRxiv">
        <title>Sequencing and chromosome-scale assembly of the giantPleurodeles waltlgenome.</title>
        <authorList>
            <person name="Brown T."/>
            <person name="Elewa A."/>
            <person name="Iarovenko S."/>
            <person name="Subramanian E."/>
            <person name="Araus A.J."/>
            <person name="Petzold A."/>
            <person name="Susuki M."/>
            <person name="Suzuki K.-i.T."/>
            <person name="Hayashi T."/>
            <person name="Toyoda A."/>
            <person name="Oliveira C."/>
            <person name="Osipova E."/>
            <person name="Leigh N.D."/>
            <person name="Simon A."/>
            <person name="Yun M.H."/>
        </authorList>
    </citation>
    <scope>NUCLEOTIDE SEQUENCE</scope>
    <source>
        <strain evidence="2">20211129_DDA</strain>
        <tissue evidence="2">Liver</tissue>
    </source>
</reference>
<dbReference type="AlphaFoldDB" id="A0AAV7VJG7"/>
<evidence type="ECO:0000313" key="2">
    <source>
        <dbReference type="EMBL" id="KAJ1201493.1"/>
    </source>
</evidence>
<dbReference type="Proteomes" id="UP001066276">
    <property type="component" value="Chromosome 2_1"/>
</dbReference>
<dbReference type="EMBL" id="JANPWB010000003">
    <property type="protein sequence ID" value="KAJ1201493.1"/>
    <property type="molecule type" value="Genomic_DNA"/>
</dbReference>
<protein>
    <submittedName>
        <fullName evidence="2">Uncharacterized protein</fullName>
    </submittedName>
</protein>
<gene>
    <name evidence="2" type="ORF">NDU88_005302</name>
</gene>
<organism evidence="2 3">
    <name type="scientific">Pleurodeles waltl</name>
    <name type="common">Iberian ribbed newt</name>
    <dbReference type="NCBI Taxonomy" id="8319"/>
    <lineage>
        <taxon>Eukaryota</taxon>
        <taxon>Metazoa</taxon>
        <taxon>Chordata</taxon>
        <taxon>Craniata</taxon>
        <taxon>Vertebrata</taxon>
        <taxon>Euteleostomi</taxon>
        <taxon>Amphibia</taxon>
        <taxon>Batrachia</taxon>
        <taxon>Caudata</taxon>
        <taxon>Salamandroidea</taxon>
        <taxon>Salamandridae</taxon>
        <taxon>Pleurodelinae</taxon>
        <taxon>Pleurodeles</taxon>
    </lineage>
</organism>
<evidence type="ECO:0000256" key="1">
    <source>
        <dbReference type="SAM" id="MobiDB-lite"/>
    </source>
</evidence>
<feature type="compositionally biased region" description="Basic residues" evidence="1">
    <location>
        <begin position="96"/>
        <end position="105"/>
    </location>
</feature>
<evidence type="ECO:0000313" key="3">
    <source>
        <dbReference type="Proteomes" id="UP001066276"/>
    </source>
</evidence>
<feature type="compositionally biased region" description="Polar residues" evidence="1">
    <location>
        <begin position="14"/>
        <end position="25"/>
    </location>
</feature>
<keyword evidence="3" id="KW-1185">Reference proteome</keyword>
<accession>A0AAV7VJG7</accession>